<evidence type="ECO:0000313" key="9">
    <source>
        <dbReference type="Proteomes" id="UP000187417"/>
    </source>
</evidence>
<evidence type="ECO:0000256" key="1">
    <source>
        <dbReference type="ARBA" id="ARBA00009369"/>
    </source>
</evidence>
<keyword evidence="6" id="KW-1133">Transmembrane helix</keyword>
<dbReference type="NCBIfam" id="NF010532">
    <property type="entry name" value="PRK13922.9-3"/>
    <property type="match status" value="1"/>
</dbReference>
<dbReference type="InterPro" id="IPR042177">
    <property type="entry name" value="Cell/Rod_1"/>
</dbReference>
<comment type="similarity">
    <text evidence="1">Belongs to the MreC family.</text>
</comment>
<gene>
    <name evidence="8" type="ORF">BHV66_03720</name>
</gene>
<dbReference type="Gene3D" id="2.40.10.350">
    <property type="entry name" value="Rod shape-determining protein MreC, domain 2"/>
    <property type="match status" value="1"/>
</dbReference>
<dbReference type="GO" id="GO:0005886">
    <property type="term" value="C:plasma membrane"/>
    <property type="evidence" value="ECO:0007669"/>
    <property type="project" value="TreeGrafter"/>
</dbReference>
<dbReference type="InterPro" id="IPR055342">
    <property type="entry name" value="MreC_beta-barrel_core"/>
</dbReference>
<keyword evidence="6" id="KW-0472">Membrane</keyword>
<keyword evidence="6" id="KW-0812">Transmembrane</keyword>
<evidence type="ECO:0000256" key="4">
    <source>
        <dbReference type="ARBA" id="ARBA00032089"/>
    </source>
</evidence>
<protein>
    <recommendedName>
        <fullName evidence="2">Cell shape-determining protein MreC</fullName>
    </recommendedName>
    <alternativeName>
        <fullName evidence="4">Cell shape protein MreC</fullName>
    </alternativeName>
</protein>
<dbReference type="PANTHER" id="PTHR34138">
    <property type="entry name" value="CELL SHAPE-DETERMINING PROTEIN MREC"/>
    <property type="match status" value="1"/>
</dbReference>
<dbReference type="Gene3D" id="2.40.10.340">
    <property type="entry name" value="Rod shape-determining protein MreC, domain 1"/>
    <property type="match status" value="1"/>
</dbReference>
<keyword evidence="5" id="KW-0175">Coiled coil</keyword>
<evidence type="ECO:0000256" key="2">
    <source>
        <dbReference type="ARBA" id="ARBA00013855"/>
    </source>
</evidence>
<dbReference type="EMBL" id="MNQH01000004">
    <property type="protein sequence ID" value="OKY95685.1"/>
    <property type="molecule type" value="Genomic_DNA"/>
</dbReference>
<dbReference type="PANTHER" id="PTHR34138:SF1">
    <property type="entry name" value="CELL SHAPE-DETERMINING PROTEIN MREC"/>
    <property type="match status" value="1"/>
</dbReference>
<evidence type="ECO:0000256" key="3">
    <source>
        <dbReference type="ARBA" id="ARBA00022960"/>
    </source>
</evidence>
<accession>A0A1Q6F9Y5</accession>
<feature type="transmembrane region" description="Helical" evidence="6">
    <location>
        <begin position="12"/>
        <end position="30"/>
    </location>
</feature>
<dbReference type="GO" id="GO:0008360">
    <property type="term" value="P:regulation of cell shape"/>
    <property type="evidence" value="ECO:0007669"/>
    <property type="project" value="UniProtKB-KW"/>
</dbReference>
<evidence type="ECO:0000259" key="7">
    <source>
        <dbReference type="Pfam" id="PF04085"/>
    </source>
</evidence>
<name>A0A1Q6F9Y5_9BACT</name>
<dbReference type="AlphaFoldDB" id="A0A1Q6F9Y5"/>
<sequence length="281" mass="31633">MYKLIEFLRRIYVAVLFVVFEAIAIGYYAHSSNYTQAKLLTRSNQVVGGVNGIFADIRSYFTLGRENERLLERVAVLEEELAFYRRSAADSVRTDLLHDMGEKPYELTVARVISNSINKNRNFIVLDRGERDGVEKGMGVLSPEGAMVGYVAASSDRHAVAVSILNTSFNASGKLAGDDYFGSIYWAGDDRYHVRMKELSKYARVTEGEEVVSSGFSQYFPADVLIGYVESFSLADTQMAYDVVIRLAVDVSQLTDVILVRNRDIEDVQELEAEAERQNRR</sequence>
<organism evidence="8 9">
    <name type="scientific">Alistipes putredinis</name>
    <dbReference type="NCBI Taxonomy" id="28117"/>
    <lineage>
        <taxon>Bacteria</taxon>
        <taxon>Pseudomonadati</taxon>
        <taxon>Bacteroidota</taxon>
        <taxon>Bacteroidia</taxon>
        <taxon>Bacteroidales</taxon>
        <taxon>Rikenellaceae</taxon>
        <taxon>Alistipes</taxon>
    </lineage>
</organism>
<keyword evidence="3" id="KW-0133">Cell shape</keyword>
<reference evidence="8 9" key="1">
    <citation type="journal article" date="2016" name="Nat. Biotechnol.">
        <title>Measurement of bacterial replication rates in microbial communities.</title>
        <authorList>
            <person name="Brown C.T."/>
            <person name="Olm M.R."/>
            <person name="Thomas B.C."/>
            <person name="Banfield J.F."/>
        </authorList>
    </citation>
    <scope>NUCLEOTIDE SEQUENCE [LARGE SCALE GENOMIC DNA]</scope>
    <source>
        <strain evidence="8">CAG:67_53_122</strain>
    </source>
</reference>
<dbReference type="RefSeq" id="WP_004330104.1">
    <property type="nucleotide sequence ID" value="NZ_BAAFKT010000015.1"/>
</dbReference>
<evidence type="ECO:0000313" key="8">
    <source>
        <dbReference type="EMBL" id="OKY95685.1"/>
    </source>
</evidence>
<dbReference type="InterPro" id="IPR007221">
    <property type="entry name" value="MreC"/>
</dbReference>
<proteinExistence type="inferred from homology"/>
<comment type="caution">
    <text evidence="8">The sequence shown here is derived from an EMBL/GenBank/DDBJ whole genome shotgun (WGS) entry which is preliminary data.</text>
</comment>
<feature type="domain" description="Rod shape-determining protein MreC beta-barrel core" evidence="7">
    <location>
        <begin position="112"/>
        <end position="260"/>
    </location>
</feature>
<dbReference type="Proteomes" id="UP000187417">
    <property type="component" value="Unassembled WGS sequence"/>
</dbReference>
<dbReference type="GeneID" id="73804150"/>
<evidence type="ECO:0000256" key="6">
    <source>
        <dbReference type="SAM" id="Phobius"/>
    </source>
</evidence>
<feature type="coiled-coil region" evidence="5">
    <location>
        <begin position="60"/>
        <end position="87"/>
    </location>
</feature>
<evidence type="ECO:0000256" key="5">
    <source>
        <dbReference type="SAM" id="Coils"/>
    </source>
</evidence>
<dbReference type="InterPro" id="IPR042175">
    <property type="entry name" value="Cell/Rod_MreC_2"/>
</dbReference>
<dbReference type="Pfam" id="PF04085">
    <property type="entry name" value="MreC"/>
    <property type="match status" value="1"/>
</dbReference>
<dbReference type="STRING" id="28117.BHV66_03720"/>